<name>A0AAW0XCE9_CHEQU</name>
<feature type="compositionally biased region" description="Polar residues" evidence="2">
    <location>
        <begin position="457"/>
        <end position="468"/>
    </location>
</feature>
<feature type="compositionally biased region" description="Pro residues" evidence="2">
    <location>
        <begin position="225"/>
        <end position="258"/>
    </location>
</feature>
<feature type="region of interest" description="Disordered" evidence="2">
    <location>
        <begin position="221"/>
        <end position="468"/>
    </location>
</feature>
<dbReference type="AlphaFoldDB" id="A0AAW0XCE9"/>
<feature type="compositionally biased region" description="Basic residues" evidence="2">
    <location>
        <begin position="414"/>
        <end position="425"/>
    </location>
</feature>
<dbReference type="GO" id="GO:0000266">
    <property type="term" value="P:mitochondrial fission"/>
    <property type="evidence" value="ECO:0007669"/>
    <property type="project" value="TreeGrafter"/>
</dbReference>
<dbReference type="PANTHER" id="PTHR14215:SF0">
    <property type="entry name" value="WH2 DOMAIN-CONTAINING PROTEIN"/>
    <property type="match status" value="1"/>
</dbReference>
<keyword evidence="4" id="KW-1185">Reference proteome</keyword>
<feature type="region of interest" description="Disordered" evidence="2">
    <location>
        <begin position="165"/>
        <end position="187"/>
    </location>
</feature>
<protein>
    <recommendedName>
        <fullName evidence="5">Mitochondrial fission regulator 2</fullName>
    </recommendedName>
</protein>
<dbReference type="GO" id="GO:0005739">
    <property type="term" value="C:mitochondrion"/>
    <property type="evidence" value="ECO:0007669"/>
    <property type="project" value="TreeGrafter"/>
</dbReference>
<dbReference type="EMBL" id="JARKIK010000043">
    <property type="protein sequence ID" value="KAK8736941.1"/>
    <property type="molecule type" value="Genomic_DNA"/>
</dbReference>
<comment type="caution">
    <text evidence="3">The sequence shown here is derived from an EMBL/GenBank/DDBJ whole genome shotgun (WGS) entry which is preliminary data.</text>
</comment>
<evidence type="ECO:0000313" key="3">
    <source>
        <dbReference type="EMBL" id="KAK8736941.1"/>
    </source>
</evidence>
<proteinExistence type="inferred from homology"/>
<feature type="compositionally biased region" description="Basic and acidic residues" evidence="2">
    <location>
        <begin position="265"/>
        <end position="274"/>
    </location>
</feature>
<comment type="similarity">
    <text evidence="1">Belongs to the MTFR1 family.</text>
</comment>
<evidence type="ECO:0000313" key="4">
    <source>
        <dbReference type="Proteomes" id="UP001445076"/>
    </source>
</evidence>
<dbReference type="InterPro" id="IPR007972">
    <property type="entry name" value="Mtfr1"/>
</dbReference>
<sequence>MSGMWAMLVGVAEELWLDISDGVWMVLETLHMGPLVLRLREEILSSSLRKRSLVRILGSALPLKAVQRPYLRYVALRSLSTSCDSLYSAHTQGRVDSKWLADTERSSKFRPILLRCETAPELFTLAGEADSNGNGDTTPRSSTPFSVTSDIGSLHHNYLHHSQDNLVPRNHQDSFQHSSLHHSTIHASSPFTDPNALAKISLLEEELSQLRLQISVILNQTKHPATPPPSPTLITPPPPPPPPPLPPGLPPPPPPPLPAIFNKSSRSDDPDAPRKPSFSELIAQNKDSINKHTEPIDIPTNSNSRSRPVSMSDVLKGLNKVKLKKVSRSPGGTPIRSRPKSPVAGDPAAIIAAALKKRFAKMHSDSPEKDANDDDNEFGSSPESTPQMIHKSRFEIPKRNLMKEETPQQNLFKLMRKPSPRIPKPKPKEEQPPSLPIFGQHLLKKRVPKTPEPRDSVSPSSEASDLSR</sequence>
<feature type="region of interest" description="Disordered" evidence="2">
    <location>
        <begin position="126"/>
        <end position="145"/>
    </location>
</feature>
<evidence type="ECO:0000256" key="2">
    <source>
        <dbReference type="SAM" id="MobiDB-lite"/>
    </source>
</evidence>
<feature type="compositionally biased region" description="Polar residues" evidence="2">
    <location>
        <begin position="378"/>
        <end position="387"/>
    </location>
</feature>
<dbReference type="PANTHER" id="PTHR14215">
    <property type="entry name" value="PROTEIN OF UNKNOWN FUNCTION DUF729"/>
    <property type="match status" value="1"/>
</dbReference>
<dbReference type="Pfam" id="PF05308">
    <property type="entry name" value="Mito_fiss_reg"/>
    <property type="match status" value="1"/>
</dbReference>
<reference evidence="3 4" key="1">
    <citation type="journal article" date="2024" name="BMC Genomics">
        <title>Genome assembly of redclaw crayfish (Cherax quadricarinatus) provides insights into its immune adaptation and hypoxia tolerance.</title>
        <authorList>
            <person name="Liu Z."/>
            <person name="Zheng J."/>
            <person name="Li H."/>
            <person name="Fang K."/>
            <person name="Wang S."/>
            <person name="He J."/>
            <person name="Zhou D."/>
            <person name="Weng S."/>
            <person name="Chi M."/>
            <person name="Gu Z."/>
            <person name="He J."/>
            <person name="Li F."/>
            <person name="Wang M."/>
        </authorList>
    </citation>
    <scope>NUCLEOTIDE SEQUENCE [LARGE SCALE GENOMIC DNA]</scope>
    <source>
        <strain evidence="3">ZL_2023a</strain>
    </source>
</reference>
<gene>
    <name evidence="3" type="ORF">OTU49_004736</name>
</gene>
<dbReference type="Proteomes" id="UP001445076">
    <property type="component" value="Unassembled WGS sequence"/>
</dbReference>
<evidence type="ECO:0008006" key="5">
    <source>
        <dbReference type="Google" id="ProtNLM"/>
    </source>
</evidence>
<accession>A0AAW0XCE9</accession>
<organism evidence="3 4">
    <name type="scientific">Cherax quadricarinatus</name>
    <name type="common">Australian red claw crayfish</name>
    <dbReference type="NCBI Taxonomy" id="27406"/>
    <lineage>
        <taxon>Eukaryota</taxon>
        <taxon>Metazoa</taxon>
        <taxon>Ecdysozoa</taxon>
        <taxon>Arthropoda</taxon>
        <taxon>Crustacea</taxon>
        <taxon>Multicrustacea</taxon>
        <taxon>Malacostraca</taxon>
        <taxon>Eumalacostraca</taxon>
        <taxon>Eucarida</taxon>
        <taxon>Decapoda</taxon>
        <taxon>Pleocyemata</taxon>
        <taxon>Astacidea</taxon>
        <taxon>Parastacoidea</taxon>
        <taxon>Parastacidae</taxon>
        <taxon>Cherax</taxon>
    </lineage>
</organism>
<evidence type="ECO:0000256" key="1">
    <source>
        <dbReference type="ARBA" id="ARBA00005807"/>
    </source>
</evidence>
<reference evidence="3" key="2">
    <citation type="submission" date="2024-01" db="EMBL/GenBank/DDBJ databases">
        <authorList>
            <person name="He J."/>
            <person name="Wang M."/>
            <person name="Zheng J."/>
            <person name="Liu Z."/>
        </authorList>
    </citation>
    <scope>NUCLEOTIDE SEQUENCE</scope>
    <source>
        <strain evidence="3">ZL_2023a</strain>
        <tissue evidence="3">Muscle</tissue>
    </source>
</reference>
<dbReference type="EMBL" id="JARKIK010000043">
    <property type="protein sequence ID" value="KAK8736942.1"/>
    <property type="molecule type" value="Genomic_DNA"/>
</dbReference>
<feature type="compositionally biased region" description="Basic and acidic residues" evidence="2">
    <location>
        <begin position="392"/>
        <end position="406"/>
    </location>
</feature>
<feature type="compositionally biased region" description="Polar residues" evidence="2">
    <location>
        <begin position="299"/>
        <end position="309"/>
    </location>
</feature>
<feature type="compositionally biased region" description="Polar residues" evidence="2">
    <location>
        <begin position="131"/>
        <end position="145"/>
    </location>
</feature>
<dbReference type="GO" id="GO:0009060">
    <property type="term" value="P:aerobic respiration"/>
    <property type="evidence" value="ECO:0007669"/>
    <property type="project" value="TreeGrafter"/>
</dbReference>